<comment type="caution">
    <text evidence="1">The sequence shown here is derived from an EMBL/GenBank/DDBJ whole genome shotgun (WGS) entry which is preliminary data.</text>
</comment>
<reference evidence="2" key="1">
    <citation type="journal article" date="2020" name="Toxins">
        <title>Phylogenomic Analysis of Secondary Metabolism in the Toxic Cyanobacterial Genera Anabaena, Dolichospermum and Aphanizomenon.</title>
        <authorList>
            <person name="Oesterholm J."/>
            <person name="Popin R.V."/>
            <person name="Fewer D.P."/>
            <person name="Sivonen K."/>
        </authorList>
    </citation>
    <scope>NUCLEOTIDE SEQUENCE [LARGE SCALE GENOMIC DNA]</scope>
    <source>
        <strain evidence="2">UHCC 0037</strain>
    </source>
</reference>
<dbReference type="Proteomes" id="UP001517388">
    <property type="component" value="Unassembled WGS sequence"/>
</dbReference>
<sequence length="401" mass="46637">MSEITLNKTWKQVLNIFYLADEMKDQELIDQIQCLDLPNTLINGIIASIKGDTLLINEYLSNLPPTYQDIVAWLAPVKINNQKRYAWMIGKISSVLFDVHSRFDHASLKICDDPILMCKYEPKPLMFIEIIAVSRFKESNVSQNVDNLYDPDDFAIFQVGYKNPAKKIDPFDQRLILNSILLKHNFANSIKIASKFIIELRETDLNLINSQSEFLSILHAEGHNRGHFAGAWPFNNDKRCLLHQAVEEFRACLNTIKWSEYLGLNDYQMNILAFGIFAVRFFHFGYRAYINPVKNRQTIREISVGLMFFEVLHQSNVLQINTDNIFDCHFQLDKVKETLIKTLEILNQQEFEAKKQGIERLREVGIFWHKIAYPNANISLEAEKIYNKITENNYKNTSNLS</sequence>
<evidence type="ECO:0000313" key="1">
    <source>
        <dbReference type="EMBL" id="MTJ44887.1"/>
    </source>
</evidence>
<name>A0ACC7S8P5_DOLFA</name>
<keyword evidence="2" id="KW-1185">Reference proteome</keyword>
<accession>A0ACC7S8P5</accession>
<protein>
    <submittedName>
        <fullName evidence="1">Uncharacterized protein</fullName>
    </submittedName>
</protein>
<proteinExistence type="predicted"/>
<gene>
    <name evidence="1" type="ORF">FJR39_17630</name>
</gene>
<evidence type="ECO:0000313" key="2">
    <source>
        <dbReference type="Proteomes" id="UP001517388"/>
    </source>
</evidence>
<organism evidence="1 2">
    <name type="scientific">Dolichospermum flos-aquae UHCC 0037</name>
    <dbReference type="NCBI Taxonomy" id="2590026"/>
    <lineage>
        <taxon>Bacteria</taxon>
        <taxon>Bacillati</taxon>
        <taxon>Cyanobacteriota</taxon>
        <taxon>Cyanophyceae</taxon>
        <taxon>Nostocales</taxon>
        <taxon>Aphanizomenonaceae</taxon>
        <taxon>Dolichospermum</taxon>
    </lineage>
</organism>
<dbReference type="EMBL" id="VILF01000004">
    <property type="protein sequence ID" value="MTJ44887.1"/>
    <property type="molecule type" value="Genomic_DNA"/>
</dbReference>